<dbReference type="Gene3D" id="3.55.50.30">
    <property type="match status" value="1"/>
</dbReference>
<dbReference type="AlphaFoldDB" id="A0A1H1YCP2"/>
<feature type="domain" description="Protein FecR C-terminal" evidence="3">
    <location>
        <begin position="331"/>
        <end position="399"/>
    </location>
</feature>
<protein>
    <submittedName>
        <fullName evidence="4">FecR family protein</fullName>
    </submittedName>
</protein>
<reference evidence="4 5" key="1">
    <citation type="submission" date="2016-10" db="EMBL/GenBank/DDBJ databases">
        <authorList>
            <person name="de Groot N.N."/>
        </authorList>
    </citation>
    <scope>NUCLEOTIDE SEQUENCE [LARGE SCALE GENOMIC DNA]</scope>
    <source>
        <strain evidence="4 5">MP1X4</strain>
    </source>
</reference>
<dbReference type="STRING" id="652787.SAMN05216490_2695"/>
<evidence type="ECO:0000259" key="2">
    <source>
        <dbReference type="Pfam" id="PF04773"/>
    </source>
</evidence>
<dbReference type="InterPro" id="IPR006860">
    <property type="entry name" value="FecR"/>
</dbReference>
<dbReference type="PANTHER" id="PTHR30273">
    <property type="entry name" value="PERIPLASMIC SIGNAL SENSOR AND SIGMA FACTOR ACTIVATOR FECR-RELATED"/>
    <property type="match status" value="1"/>
</dbReference>
<keyword evidence="1" id="KW-0812">Transmembrane</keyword>
<name>A0A1H1YCP2_MUCMA</name>
<evidence type="ECO:0000259" key="3">
    <source>
        <dbReference type="Pfam" id="PF16344"/>
    </source>
</evidence>
<proteinExistence type="predicted"/>
<accession>A0A1H1YCP2</accession>
<dbReference type="FunFam" id="2.60.120.1440:FF:000001">
    <property type="entry name" value="Putative anti-sigma factor"/>
    <property type="match status" value="1"/>
</dbReference>
<dbReference type="Gene3D" id="2.60.120.1440">
    <property type="match status" value="1"/>
</dbReference>
<dbReference type="PANTHER" id="PTHR30273:SF2">
    <property type="entry name" value="PROTEIN FECR"/>
    <property type="match status" value="1"/>
</dbReference>
<dbReference type="Pfam" id="PF16344">
    <property type="entry name" value="FecR_C"/>
    <property type="match status" value="1"/>
</dbReference>
<evidence type="ECO:0000313" key="4">
    <source>
        <dbReference type="EMBL" id="SDT19151.1"/>
    </source>
</evidence>
<gene>
    <name evidence="4" type="ORF">SAMN05216490_2695</name>
</gene>
<dbReference type="Pfam" id="PF04773">
    <property type="entry name" value="FecR"/>
    <property type="match status" value="1"/>
</dbReference>
<dbReference type="InterPro" id="IPR032508">
    <property type="entry name" value="FecR_C"/>
</dbReference>
<feature type="domain" description="FecR protein" evidence="2">
    <location>
        <begin position="194"/>
        <end position="289"/>
    </location>
</feature>
<feature type="transmembrane region" description="Helical" evidence="1">
    <location>
        <begin position="93"/>
        <end position="112"/>
    </location>
</feature>
<evidence type="ECO:0000256" key="1">
    <source>
        <dbReference type="SAM" id="Phobius"/>
    </source>
</evidence>
<dbReference type="OrthoDB" id="1099963at2"/>
<dbReference type="RefSeq" id="WP_091373553.1">
    <property type="nucleotide sequence ID" value="NZ_LT629740.1"/>
</dbReference>
<dbReference type="InterPro" id="IPR012373">
    <property type="entry name" value="Ferrdict_sens_TM"/>
</dbReference>
<keyword evidence="5" id="KW-1185">Reference proteome</keyword>
<dbReference type="GO" id="GO:0016989">
    <property type="term" value="F:sigma factor antagonist activity"/>
    <property type="evidence" value="ECO:0007669"/>
    <property type="project" value="TreeGrafter"/>
</dbReference>
<dbReference type="EMBL" id="LT629740">
    <property type="protein sequence ID" value="SDT19151.1"/>
    <property type="molecule type" value="Genomic_DNA"/>
</dbReference>
<keyword evidence="1" id="KW-1133">Transmembrane helix</keyword>
<organism evidence="4 5">
    <name type="scientific">Mucilaginibacter mallensis</name>
    <dbReference type="NCBI Taxonomy" id="652787"/>
    <lineage>
        <taxon>Bacteria</taxon>
        <taxon>Pseudomonadati</taxon>
        <taxon>Bacteroidota</taxon>
        <taxon>Sphingobacteriia</taxon>
        <taxon>Sphingobacteriales</taxon>
        <taxon>Sphingobacteriaceae</taxon>
        <taxon>Mucilaginibacter</taxon>
    </lineage>
</organism>
<sequence length="401" mass="45310">MDEDKLKRLLYQYFNNSIDPEDCVELIKYIDANPEKVTELLDHHRFNLNNGPALGETEATQVFQRIKSDKRFHIPQTEYRQQSLVIKFFKKQWFSVAAILLICISIALFKTLNTHRTDNNKLASNTNKAIIVPGGNRATLTLSNNKIIVLNNSANRVLASLGSSNVRTIHNAQLVYKNSPGSNSSSADENAINTLSTPRGGQYQVVLSDGTKVWLNSASSISYPVAFTGNERRVKLTGEAYFEVAKNKEKPFYVSMNNVQVRVLGTHFNIAAYNNDDNITATLLEGSVQVTKNNSLSLLKPGQQAVVPEGNNDIHILPADIEQVMAWKNGYFSFNDENITDIMKRVSRWYDVDVEYKDNIKDQQFGGIYDRSKSLADLLHYLEKLGKVHFEIEGRRVIVMK</sequence>
<evidence type="ECO:0000313" key="5">
    <source>
        <dbReference type="Proteomes" id="UP000199679"/>
    </source>
</evidence>
<keyword evidence="1" id="KW-0472">Membrane</keyword>
<dbReference type="Proteomes" id="UP000199679">
    <property type="component" value="Chromosome I"/>
</dbReference>